<dbReference type="AlphaFoldDB" id="A0A5J4U9L7"/>
<proteinExistence type="predicted"/>
<evidence type="ECO:0000313" key="2">
    <source>
        <dbReference type="Proteomes" id="UP000324800"/>
    </source>
</evidence>
<evidence type="ECO:0000313" key="1">
    <source>
        <dbReference type="EMBL" id="KAA6366602.1"/>
    </source>
</evidence>
<dbReference type="EMBL" id="SNRW01019201">
    <property type="protein sequence ID" value="KAA6366602.1"/>
    <property type="molecule type" value="Genomic_DNA"/>
</dbReference>
<reference evidence="1 2" key="1">
    <citation type="submission" date="2019-03" db="EMBL/GenBank/DDBJ databases">
        <title>Single cell metagenomics reveals metabolic interactions within the superorganism composed of flagellate Streblomastix strix and complex community of Bacteroidetes bacteria on its surface.</title>
        <authorList>
            <person name="Treitli S.C."/>
            <person name="Kolisko M."/>
            <person name="Husnik F."/>
            <person name="Keeling P."/>
            <person name="Hampl V."/>
        </authorList>
    </citation>
    <scope>NUCLEOTIDE SEQUENCE [LARGE SCALE GENOMIC DNA]</scope>
    <source>
        <strain evidence="1">ST1C</strain>
    </source>
</reference>
<sequence length="86" mass="10142">MRALRLVFFWQIEWLLDCQLALPFRVLVFDHTGISYKIVISILPCSLRCFYVNLMRWVAVVFEEFVVVDMPELVEDWTGKGNTINS</sequence>
<name>A0A5J4U9L7_9EUKA</name>
<accession>A0A5J4U9L7</accession>
<organism evidence="1 2">
    <name type="scientific">Streblomastix strix</name>
    <dbReference type="NCBI Taxonomy" id="222440"/>
    <lineage>
        <taxon>Eukaryota</taxon>
        <taxon>Metamonada</taxon>
        <taxon>Preaxostyla</taxon>
        <taxon>Oxymonadida</taxon>
        <taxon>Streblomastigidae</taxon>
        <taxon>Streblomastix</taxon>
    </lineage>
</organism>
<dbReference type="Proteomes" id="UP000324800">
    <property type="component" value="Unassembled WGS sequence"/>
</dbReference>
<gene>
    <name evidence="1" type="ORF">EZS28_037872</name>
</gene>
<protein>
    <submittedName>
        <fullName evidence="1">Uncharacterized protein</fullName>
    </submittedName>
</protein>
<comment type="caution">
    <text evidence="1">The sequence shown here is derived from an EMBL/GenBank/DDBJ whole genome shotgun (WGS) entry which is preliminary data.</text>
</comment>